<evidence type="ECO:0000313" key="2">
    <source>
        <dbReference type="EMBL" id="KAK4031992.1"/>
    </source>
</evidence>
<accession>A0AAN6SLR5</accession>
<keyword evidence="1" id="KW-0732">Signal</keyword>
<evidence type="ECO:0000256" key="1">
    <source>
        <dbReference type="SAM" id="SignalP"/>
    </source>
</evidence>
<feature type="signal peptide" evidence="1">
    <location>
        <begin position="1"/>
        <end position="23"/>
    </location>
</feature>
<protein>
    <submittedName>
        <fullName evidence="2">Uncharacterized protein</fullName>
    </submittedName>
</protein>
<dbReference type="AlphaFoldDB" id="A0AAN6SLR5"/>
<reference evidence="3" key="1">
    <citation type="journal article" date="2023" name="Mol. Phylogenet. Evol.">
        <title>Genome-scale phylogeny and comparative genomics of the fungal order Sordariales.</title>
        <authorList>
            <person name="Hensen N."/>
            <person name="Bonometti L."/>
            <person name="Westerberg I."/>
            <person name="Brannstrom I.O."/>
            <person name="Guillou S."/>
            <person name="Cros-Aarteil S."/>
            <person name="Calhoun S."/>
            <person name="Haridas S."/>
            <person name="Kuo A."/>
            <person name="Mondo S."/>
            <person name="Pangilinan J."/>
            <person name="Riley R."/>
            <person name="LaButti K."/>
            <person name="Andreopoulos B."/>
            <person name="Lipzen A."/>
            <person name="Chen C."/>
            <person name="Yan M."/>
            <person name="Daum C."/>
            <person name="Ng V."/>
            <person name="Clum A."/>
            <person name="Steindorff A."/>
            <person name="Ohm R.A."/>
            <person name="Martin F."/>
            <person name="Silar P."/>
            <person name="Natvig D.O."/>
            <person name="Lalanne C."/>
            <person name="Gautier V."/>
            <person name="Ament-Velasquez S.L."/>
            <person name="Kruys A."/>
            <person name="Hutchinson M.I."/>
            <person name="Powell A.J."/>
            <person name="Barry K."/>
            <person name="Miller A.N."/>
            <person name="Grigoriev I.V."/>
            <person name="Debuchy R."/>
            <person name="Gladieux P."/>
            <person name="Hiltunen Thoren M."/>
            <person name="Johannesson H."/>
        </authorList>
    </citation>
    <scope>NUCLEOTIDE SEQUENCE [LARGE SCALE GENOMIC DNA]</scope>
    <source>
        <strain evidence="3">CBS 284.82</strain>
    </source>
</reference>
<dbReference type="Proteomes" id="UP001303115">
    <property type="component" value="Unassembled WGS sequence"/>
</dbReference>
<proteinExistence type="predicted"/>
<evidence type="ECO:0000313" key="3">
    <source>
        <dbReference type="Proteomes" id="UP001303115"/>
    </source>
</evidence>
<organism evidence="2 3">
    <name type="scientific">Parachaetomium inaequale</name>
    <dbReference type="NCBI Taxonomy" id="2588326"/>
    <lineage>
        <taxon>Eukaryota</taxon>
        <taxon>Fungi</taxon>
        <taxon>Dikarya</taxon>
        <taxon>Ascomycota</taxon>
        <taxon>Pezizomycotina</taxon>
        <taxon>Sordariomycetes</taxon>
        <taxon>Sordariomycetidae</taxon>
        <taxon>Sordariales</taxon>
        <taxon>Chaetomiaceae</taxon>
        <taxon>Parachaetomium</taxon>
    </lineage>
</organism>
<gene>
    <name evidence="2" type="ORF">C8A01DRAFT_51110</name>
</gene>
<feature type="chain" id="PRO_5043001344" evidence="1">
    <location>
        <begin position="24"/>
        <end position="410"/>
    </location>
</feature>
<dbReference type="EMBL" id="MU854665">
    <property type="protein sequence ID" value="KAK4031992.1"/>
    <property type="molecule type" value="Genomic_DNA"/>
</dbReference>
<keyword evidence="3" id="KW-1185">Reference proteome</keyword>
<dbReference type="Pfam" id="PF13668">
    <property type="entry name" value="Ferritin_2"/>
    <property type="match status" value="1"/>
</dbReference>
<comment type="caution">
    <text evidence="2">The sequence shown here is derived from an EMBL/GenBank/DDBJ whole genome shotgun (WGS) entry which is preliminary data.</text>
</comment>
<name>A0AAN6SLR5_9PEZI</name>
<sequence length="410" mass="45814">MSRLNIHHLLLAWLATLVALGAATDPPSRVPPHYSGEAQKLADPNYGPIPGQSDLYSSYWGVERPFPGNLPDPVFPTEDGPPAEDDYTWQNLLSAEWIIFEFYQQGIERFTDEDFARIGMPNNTRLRLMEIRNNEAGHLRIFQNQISPTSIKPGRCKYMFPLENPRSYLIYMTVIEISSMAFLTGLVQEARKDWNQGLMAAISQTETRHEVWALMDLWKQNPFGGPSDTVFPYANQILYSTHNLVIPGSCPPENPEYPHPLQRLPALTATPDTESLGPGATITLAFSDKDNQPEFDPDTQYYAVFFHSVLNISVPLDTRGFPERPITVTIPAAFEPRGVIVALVADEAGAPTKESVVAGPSVMLEQPVELGPELLRGGTSNLEVGLSRGETWGRFRYARMISDAYACFWL</sequence>